<name>A0A5B2VFC5_9HYPH</name>
<comment type="caution">
    <text evidence="4">The sequence shown here is derived from an EMBL/GenBank/DDBJ whole genome shotgun (WGS) entry which is preliminary data.</text>
</comment>
<feature type="region of interest" description="Disordered" evidence="2">
    <location>
        <begin position="219"/>
        <end position="240"/>
    </location>
</feature>
<dbReference type="Pfam" id="PF01464">
    <property type="entry name" value="SLT"/>
    <property type="match status" value="1"/>
</dbReference>
<gene>
    <name evidence="4" type="ORF">F0L46_12975</name>
</gene>
<sequence length="395" mass="40871">MPITTSVRASPTATLKPHDGSGEGRRRRGALDRETALFLIRPLARLVLAAALASGGTASAWALDPAPQPEGAAPARDAVQPRGPHRLGRSIALVRRQAERLGVPPDLAQAVMMLESEGDPTRAGPMGEIGLMQVRLATAMMLGFRGDQAELFDPALNVSYGVAHLAQAWRIAEGDVCRTLVKYRSHYGEERAARFPGACARLGTTLAAMNSPLAEQPALVAQARRAADPKTADAPKPDAKPVAEIAAPTEAPAVAAIDHPPPPARPGPRDTGAEPAPGPKTVAEAPPAAEARPEPTPEIKPAPVAPVAAAVSHPPPPRRPAKLVAAAKPAEKAAPKPATRTAAKPARPETDKPNVTTTGSTQGVTLVAKTRQGGSGKTALTCTAKTCSLEREGKK</sequence>
<dbReference type="EMBL" id="VUOA01000022">
    <property type="protein sequence ID" value="KAA2236897.1"/>
    <property type="molecule type" value="Genomic_DNA"/>
</dbReference>
<feature type="compositionally biased region" description="Basic and acidic residues" evidence="2">
    <location>
        <begin position="16"/>
        <end position="28"/>
    </location>
</feature>
<keyword evidence="5" id="KW-1185">Reference proteome</keyword>
<dbReference type="InterPro" id="IPR023346">
    <property type="entry name" value="Lysozyme-like_dom_sf"/>
</dbReference>
<feature type="compositionally biased region" description="Polar residues" evidence="2">
    <location>
        <begin position="1"/>
        <end position="13"/>
    </location>
</feature>
<feature type="region of interest" description="Disordered" evidence="2">
    <location>
        <begin position="253"/>
        <end position="378"/>
    </location>
</feature>
<reference evidence="4 5" key="2">
    <citation type="submission" date="2019-09" db="EMBL/GenBank/DDBJ databases">
        <authorList>
            <person name="Jin C."/>
        </authorList>
    </citation>
    <scope>NUCLEOTIDE SEQUENCE [LARGE SCALE GENOMIC DNA]</scope>
    <source>
        <strain evidence="4 5">BN140002</strain>
    </source>
</reference>
<dbReference type="SUPFAM" id="SSF53955">
    <property type="entry name" value="Lysozyme-like"/>
    <property type="match status" value="1"/>
</dbReference>
<evidence type="ECO:0000313" key="5">
    <source>
        <dbReference type="Proteomes" id="UP000323142"/>
    </source>
</evidence>
<feature type="region of interest" description="Disordered" evidence="2">
    <location>
        <begin position="1"/>
        <end position="28"/>
    </location>
</feature>
<feature type="domain" description="Transglycosylase SLT" evidence="3">
    <location>
        <begin position="94"/>
        <end position="183"/>
    </location>
</feature>
<accession>A0A5B2VFC5</accession>
<dbReference type="InterPro" id="IPR008258">
    <property type="entry name" value="Transglycosylase_SLT_dom_1"/>
</dbReference>
<feature type="region of interest" description="Disordered" evidence="2">
    <location>
        <begin position="63"/>
        <end position="83"/>
    </location>
</feature>
<dbReference type="OrthoDB" id="9788661at2"/>
<feature type="compositionally biased region" description="Low complexity" evidence="2">
    <location>
        <begin position="335"/>
        <end position="345"/>
    </location>
</feature>
<evidence type="ECO:0000256" key="2">
    <source>
        <dbReference type="SAM" id="MobiDB-lite"/>
    </source>
</evidence>
<proteinExistence type="inferred from homology"/>
<organism evidence="4 5">
    <name type="scientific">Salinarimonas soli</name>
    <dbReference type="NCBI Taxonomy" id="1638099"/>
    <lineage>
        <taxon>Bacteria</taxon>
        <taxon>Pseudomonadati</taxon>
        <taxon>Pseudomonadota</taxon>
        <taxon>Alphaproteobacteria</taxon>
        <taxon>Hyphomicrobiales</taxon>
        <taxon>Salinarimonadaceae</taxon>
        <taxon>Salinarimonas</taxon>
    </lineage>
</organism>
<reference evidence="4 5" key="1">
    <citation type="submission" date="2019-09" db="EMBL/GenBank/DDBJ databases">
        <title>Salinarimonas rosea gen. nov., sp. nov., a new member of the a-2 subgroup of the Proteobacteria.</title>
        <authorList>
            <person name="Liu J."/>
        </authorList>
    </citation>
    <scope>NUCLEOTIDE SEQUENCE [LARGE SCALE GENOMIC DNA]</scope>
    <source>
        <strain evidence="4 5">BN140002</strain>
    </source>
</reference>
<feature type="compositionally biased region" description="Polar residues" evidence="2">
    <location>
        <begin position="353"/>
        <end position="364"/>
    </location>
</feature>
<dbReference type="AlphaFoldDB" id="A0A5B2VFC5"/>
<evidence type="ECO:0000313" key="4">
    <source>
        <dbReference type="EMBL" id="KAA2236897.1"/>
    </source>
</evidence>
<protein>
    <submittedName>
        <fullName evidence="4">Lytic transglycosylase domain-containing protein</fullName>
    </submittedName>
</protein>
<feature type="compositionally biased region" description="Basic and acidic residues" evidence="2">
    <location>
        <begin position="225"/>
        <end position="240"/>
    </location>
</feature>
<comment type="similarity">
    <text evidence="1">Belongs to the virb1 family.</text>
</comment>
<dbReference type="Gene3D" id="1.10.530.10">
    <property type="match status" value="1"/>
</dbReference>
<evidence type="ECO:0000256" key="1">
    <source>
        <dbReference type="ARBA" id="ARBA00009387"/>
    </source>
</evidence>
<dbReference type="Proteomes" id="UP000323142">
    <property type="component" value="Unassembled WGS sequence"/>
</dbReference>
<evidence type="ECO:0000259" key="3">
    <source>
        <dbReference type="Pfam" id="PF01464"/>
    </source>
</evidence>